<dbReference type="Gene3D" id="3.40.50.720">
    <property type="entry name" value="NAD(P)-binding Rossmann-like Domain"/>
    <property type="match status" value="1"/>
</dbReference>
<name>A0A443S3S6_9ACAR</name>
<dbReference type="AlphaFoldDB" id="A0A443S3S6"/>
<dbReference type="InterPro" id="IPR036291">
    <property type="entry name" value="NAD(P)-bd_dom_sf"/>
</dbReference>
<dbReference type="Pfam" id="PF00106">
    <property type="entry name" value="adh_short"/>
    <property type="match status" value="1"/>
</dbReference>
<evidence type="ECO:0000313" key="2">
    <source>
        <dbReference type="Proteomes" id="UP000288716"/>
    </source>
</evidence>
<sequence>MEDEAKIGKTVEECMKASRNKQNVLAVKADLSDLNEIKRLVEETAKKWNRIDVLINCASMNETGGNIMAENPCAPYVIESKG</sequence>
<evidence type="ECO:0000313" key="1">
    <source>
        <dbReference type="EMBL" id="RWS22196.1"/>
    </source>
</evidence>
<dbReference type="Proteomes" id="UP000288716">
    <property type="component" value="Unassembled WGS sequence"/>
</dbReference>
<keyword evidence="2" id="KW-1185">Reference proteome</keyword>
<dbReference type="EMBL" id="NCKV01009528">
    <property type="protein sequence ID" value="RWS22196.1"/>
    <property type="molecule type" value="Genomic_DNA"/>
</dbReference>
<dbReference type="SUPFAM" id="SSF51735">
    <property type="entry name" value="NAD(P)-binding Rossmann-fold domains"/>
    <property type="match status" value="1"/>
</dbReference>
<dbReference type="PANTHER" id="PTHR43975">
    <property type="entry name" value="ZGC:101858"/>
    <property type="match status" value="1"/>
</dbReference>
<dbReference type="VEuPathDB" id="VectorBase:LDEU009844"/>
<dbReference type="PANTHER" id="PTHR43975:SF2">
    <property type="entry name" value="EG:BACR7A4.14 PROTEIN-RELATED"/>
    <property type="match status" value="1"/>
</dbReference>
<dbReference type="OrthoDB" id="6432056at2759"/>
<accession>A0A443S3S6</accession>
<organism evidence="1 2">
    <name type="scientific">Leptotrombidium deliense</name>
    <dbReference type="NCBI Taxonomy" id="299467"/>
    <lineage>
        <taxon>Eukaryota</taxon>
        <taxon>Metazoa</taxon>
        <taxon>Ecdysozoa</taxon>
        <taxon>Arthropoda</taxon>
        <taxon>Chelicerata</taxon>
        <taxon>Arachnida</taxon>
        <taxon>Acari</taxon>
        <taxon>Acariformes</taxon>
        <taxon>Trombidiformes</taxon>
        <taxon>Prostigmata</taxon>
        <taxon>Anystina</taxon>
        <taxon>Parasitengona</taxon>
        <taxon>Trombiculoidea</taxon>
        <taxon>Trombiculidae</taxon>
        <taxon>Leptotrombidium</taxon>
    </lineage>
</organism>
<gene>
    <name evidence="1" type="ORF">B4U80_14058</name>
</gene>
<comment type="caution">
    <text evidence="1">The sequence shown here is derived from an EMBL/GenBank/DDBJ whole genome shotgun (WGS) entry which is preliminary data.</text>
</comment>
<reference evidence="1 2" key="1">
    <citation type="journal article" date="2018" name="Gigascience">
        <title>Genomes of trombidid mites reveal novel predicted allergens and laterally-transferred genes associated with secondary metabolism.</title>
        <authorList>
            <person name="Dong X."/>
            <person name="Chaisiri K."/>
            <person name="Xia D."/>
            <person name="Armstrong S.D."/>
            <person name="Fang Y."/>
            <person name="Donnelly M.J."/>
            <person name="Kadowaki T."/>
            <person name="McGarry J.W."/>
            <person name="Darby A.C."/>
            <person name="Makepeace B.L."/>
        </authorList>
    </citation>
    <scope>NUCLEOTIDE SEQUENCE [LARGE SCALE GENOMIC DNA]</scope>
    <source>
        <strain evidence="1">UoL-UT</strain>
    </source>
</reference>
<dbReference type="InterPro" id="IPR002347">
    <property type="entry name" value="SDR_fam"/>
</dbReference>
<proteinExistence type="predicted"/>
<protein>
    <submittedName>
        <fullName evidence="1">Uncharacterized protein</fullName>
    </submittedName>
</protein>
<feature type="non-terminal residue" evidence="1">
    <location>
        <position position="82"/>
    </location>
</feature>